<accession>A0A3D9KXD1</accession>
<evidence type="ECO:0000256" key="7">
    <source>
        <dbReference type="PROSITE-ProRule" id="PRU00339"/>
    </source>
</evidence>
<dbReference type="Proteomes" id="UP000256779">
    <property type="component" value="Unassembled WGS sequence"/>
</dbReference>
<keyword evidence="3 6" id="KW-0597">Phosphoprotein</keyword>
<keyword evidence="9" id="KW-1133">Transmembrane helix</keyword>
<dbReference type="InterPro" id="IPR001789">
    <property type="entry name" value="Sig_transdc_resp-reg_receiver"/>
</dbReference>
<dbReference type="PROSITE" id="PS50109">
    <property type="entry name" value="HIS_KIN"/>
    <property type="match status" value="1"/>
</dbReference>
<feature type="repeat" description="TPR" evidence="7">
    <location>
        <begin position="171"/>
        <end position="204"/>
    </location>
</feature>
<protein>
    <recommendedName>
        <fullName evidence="2">histidine kinase</fullName>
        <ecNumber evidence="2">2.7.13.3</ecNumber>
    </recommendedName>
</protein>
<dbReference type="InterPro" id="IPR005467">
    <property type="entry name" value="His_kinase_dom"/>
</dbReference>
<dbReference type="SMART" id="SM00028">
    <property type="entry name" value="TPR"/>
    <property type="match status" value="2"/>
</dbReference>
<dbReference type="EMBL" id="QREG01000026">
    <property type="protein sequence ID" value="RED93164.1"/>
    <property type="molecule type" value="Genomic_DNA"/>
</dbReference>
<evidence type="ECO:0000256" key="1">
    <source>
        <dbReference type="ARBA" id="ARBA00000085"/>
    </source>
</evidence>
<dbReference type="PANTHER" id="PTHR43547:SF2">
    <property type="entry name" value="HYBRID SIGNAL TRANSDUCTION HISTIDINE KINASE C"/>
    <property type="match status" value="1"/>
</dbReference>
<evidence type="ECO:0000256" key="9">
    <source>
        <dbReference type="SAM" id="Phobius"/>
    </source>
</evidence>
<dbReference type="GO" id="GO:0003700">
    <property type="term" value="F:DNA-binding transcription factor activity"/>
    <property type="evidence" value="ECO:0007669"/>
    <property type="project" value="InterPro"/>
</dbReference>
<dbReference type="Pfam" id="PF02518">
    <property type="entry name" value="HATPase_c"/>
    <property type="match status" value="1"/>
</dbReference>
<dbReference type="Gene3D" id="3.30.565.10">
    <property type="entry name" value="Histidine kinase-like ATPase, C-terminal domain"/>
    <property type="match status" value="1"/>
</dbReference>
<dbReference type="PANTHER" id="PTHR43547">
    <property type="entry name" value="TWO-COMPONENT HISTIDINE KINASE"/>
    <property type="match status" value="1"/>
</dbReference>
<dbReference type="EC" id="2.7.13.3" evidence="2"/>
<dbReference type="CDD" id="cd00082">
    <property type="entry name" value="HisKA"/>
    <property type="match status" value="1"/>
</dbReference>
<dbReference type="InterPro" id="IPR036890">
    <property type="entry name" value="HATPase_C_sf"/>
</dbReference>
<dbReference type="GO" id="GO:0000155">
    <property type="term" value="F:phosphorelay sensor kinase activity"/>
    <property type="evidence" value="ECO:0007669"/>
    <property type="project" value="InterPro"/>
</dbReference>
<dbReference type="InterPro" id="IPR004358">
    <property type="entry name" value="Sig_transdc_His_kin-like_C"/>
</dbReference>
<dbReference type="PROSITE" id="PS50110">
    <property type="entry name" value="RESPONSE_REGULATORY"/>
    <property type="match status" value="1"/>
</dbReference>
<dbReference type="SMART" id="SM00448">
    <property type="entry name" value="REC"/>
    <property type="match status" value="1"/>
</dbReference>
<evidence type="ECO:0000256" key="4">
    <source>
        <dbReference type="ARBA" id="ARBA00022679"/>
    </source>
</evidence>
<evidence type="ECO:0000256" key="8">
    <source>
        <dbReference type="SAM" id="Coils"/>
    </source>
</evidence>
<evidence type="ECO:0000256" key="6">
    <source>
        <dbReference type="PROSITE-ProRule" id="PRU00169"/>
    </source>
</evidence>
<sequence>MYMLLKNLIAVCILTCVLCTPCMLWAQEEATSTDEWLAAYERGAQSAEETLDTLLTMADQAYYRYDYPLLEELLTASFPLTKKIADQQLLGRFRWLRAECKMNTGDRAGAVELLQQSMRDFQAAGDSIRYVEVLRRMANNHDYLGNHENAIKLYEECLQLAEELEHWKLKAAVFDNLGGLYSEEGNFEKSFEYYLQAEELARSIGYSRRLRSILHGVAIAHRFQGNEAKSLEYTLKMGAETVNLKDSGFYYQCLAAHHLRFGPNYNASEKYALKALEIGQKIKNEQLRTNAYDKLEQIYYATGRYKDAYHVAKTLHAESDSLYNLENTKLIETINAQYQTEKSERELAEKNQQLQQATYQVERQERNLFIMGMMAVLLLAIVFLVYRGYVLRKRSEALLRVKNDEIQRHVDQVENVNATKSRWFVNVAHELRTPLTLIAGPIRRVLSNYDLPGEVREDLKLVDRNTNSLTGLVNEILDLSKLEAGKMALREEVVDLKALVVHLVEGFESRAVQLGVSLHVDICDEVALQADRDKLTKLLINLISNALKFTPAGGDVQVSVRRFEEEVIVAVQDSGHGIRKEDLPYIFERFYQSSDPNVEASGGTGIGLALSREIALMHEGELSVTSEVGKGSTFRLALPASRVTSQVKAAPDQTTIAPNEEVRLPSTADNPTLLLVEDNSDMRSYIGRLLADQFEVLEAGNGLQGLEVLKEKSVRFIISDVMMPEMDGISFLKEVKAHAKWKHIPFVHLSALSDTEMRKEALRIGIDDFLMKPFDPEELIIRVQNLYENYLSRVAHQEDADEHVSYEDRMLSRLREEVLANLDDSHFNVLRLADAAAMSERQLYRYLKAHTGLTPNRFIQEIKLNKAIELAENKVYVSTAELASALGFKQASYFSTLFEKRFGRKPTAILKEQ</sequence>
<dbReference type="InterPro" id="IPR019734">
    <property type="entry name" value="TPR_rpt"/>
</dbReference>
<dbReference type="PROSITE" id="PS50005">
    <property type="entry name" value="TPR"/>
    <property type="match status" value="1"/>
</dbReference>
<dbReference type="InterPro" id="IPR011006">
    <property type="entry name" value="CheY-like_superfamily"/>
</dbReference>
<dbReference type="SUPFAM" id="SSF52172">
    <property type="entry name" value="CheY-like"/>
    <property type="match status" value="1"/>
</dbReference>
<dbReference type="GO" id="GO:0043565">
    <property type="term" value="F:sequence-specific DNA binding"/>
    <property type="evidence" value="ECO:0007669"/>
    <property type="project" value="InterPro"/>
</dbReference>
<evidence type="ECO:0000259" key="11">
    <source>
        <dbReference type="PROSITE" id="PS01124"/>
    </source>
</evidence>
<dbReference type="Gene3D" id="1.10.287.130">
    <property type="match status" value="1"/>
</dbReference>
<dbReference type="SUPFAM" id="SSF47384">
    <property type="entry name" value="Homodimeric domain of signal transducing histidine kinase"/>
    <property type="match status" value="1"/>
</dbReference>
<dbReference type="InterPro" id="IPR011990">
    <property type="entry name" value="TPR-like_helical_dom_sf"/>
</dbReference>
<dbReference type="Pfam" id="PF13424">
    <property type="entry name" value="TPR_12"/>
    <property type="match status" value="1"/>
</dbReference>
<feature type="domain" description="Histidine kinase" evidence="12">
    <location>
        <begin position="426"/>
        <end position="642"/>
    </location>
</feature>
<dbReference type="SMART" id="SM00388">
    <property type="entry name" value="HisKA"/>
    <property type="match status" value="1"/>
</dbReference>
<dbReference type="FunFam" id="3.30.565.10:FF:000006">
    <property type="entry name" value="Sensor histidine kinase WalK"/>
    <property type="match status" value="1"/>
</dbReference>
<evidence type="ECO:0000313" key="15">
    <source>
        <dbReference type="Proteomes" id="UP000256779"/>
    </source>
</evidence>
<name>A0A3D9KXD1_MARFU</name>
<evidence type="ECO:0000313" key="14">
    <source>
        <dbReference type="EMBL" id="RED93164.1"/>
    </source>
</evidence>
<dbReference type="Pfam" id="PF12833">
    <property type="entry name" value="HTH_18"/>
    <property type="match status" value="1"/>
</dbReference>
<evidence type="ECO:0000259" key="12">
    <source>
        <dbReference type="PROSITE" id="PS50109"/>
    </source>
</evidence>
<dbReference type="CDD" id="cd00156">
    <property type="entry name" value="REC"/>
    <property type="match status" value="1"/>
</dbReference>
<feature type="transmembrane region" description="Helical" evidence="9">
    <location>
        <begin position="368"/>
        <end position="386"/>
    </location>
</feature>
<feature type="modified residue" description="4-aspartylphosphate" evidence="6">
    <location>
        <position position="720"/>
    </location>
</feature>
<evidence type="ECO:0000256" key="3">
    <source>
        <dbReference type="ARBA" id="ARBA00022553"/>
    </source>
</evidence>
<feature type="chain" id="PRO_5017631045" description="histidine kinase" evidence="10">
    <location>
        <begin position="27"/>
        <end position="913"/>
    </location>
</feature>
<keyword evidence="8" id="KW-0175">Coiled coil</keyword>
<dbReference type="InterPro" id="IPR036097">
    <property type="entry name" value="HisK_dim/P_sf"/>
</dbReference>
<dbReference type="OrthoDB" id="9797097at2"/>
<keyword evidence="15" id="KW-1185">Reference proteome</keyword>
<dbReference type="SUPFAM" id="SSF55874">
    <property type="entry name" value="ATPase domain of HSP90 chaperone/DNA topoisomerase II/histidine kinase"/>
    <property type="match status" value="1"/>
</dbReference>
<evidence type="ECO:0000256" key="2">
    <source>
        <dbReference type="ARBA" id="ARBA00012438"/>
    </source>
</evidence>
<dbReference type="CDD" id="cd00075">
    <property type="entry name" value="HATPase"/>
    <property type="match status" value="1"/>
</dbReference>
<dbReference type="SUPFAM" id="SSF48452">
    <property type="entry name" value="TPR-like"/>
    <property type="match status" value="1"/>
</dbReference>
<dbReference type="PROSITE" id="PS01124">
    <property type="entry name" value="HTH_ARAC_FAMILY_2"/>
    <property type="match status" value="1"/>
</dbReference>
<keyword evidence="7" id="KW-0802">TPR repeat</keyword>
<feature type="signal peptide" evidence="10">
    <location>
        <begin position="1"/>
        <end position="26"/>
    </location>
</feature>
<dbReference type="SMART" id="SM00342">
    <property type="entry name" value="HTH_ARAC"/>
    <property type="match status" value="1"/>
</dbReference>
<proteinExistence type="predicted"/>
<evidence type="ECO:0000256" key="5">
    <source>
        <dbReference type="ARBA" id="ARBA00022777"/>
    </source>
</evidence>
<keyword evidence="10" id="KW-0732">Signal</keyword>
<dbReference type="Gene3D" id="3.40.50.2300">
    <property type="match status" value="1"/>
</dbReference>
<dbReference type="InterPro" id="IPR018060">
    <property type="entry name" value="HTH_AraC"/>
</dbReference>
<gene>
    <name evidence="14" type="ORF">C7460_1263</name>
</gene>
<comment type="caution">
    <text evidence="14">The sequence shown here is derived from an EMBL/GenBank/DDBJ whole genome shotgun (WGS) entry which is preliminary data.</text>
</comment>
<dbReference type="InterPro" id="IPR003661">
    <property type="entry name" value="HisK_dim/P_dom"/>
</dbReference>
<feature type="domain" description="Response regulatory" evidence="13">
    <location>
        <begin position="672"/>
        <end position="787"/>
    </location>
</feature>
<keyword evidence="5 14" id="KW-0418">Kinase</keyword>
<dbReference type="Gene3D" id="1.10.10.60">
    <property type="entry name" value="Homeodomain-like"/>
    <property type="match status" value="1"/>
</dbReference>
<dbReference type="Pfam" id="PF13181">
    <property type="entry name" value="TPR_8"/>
    <property type="match status" value="1"/>
</dbReference>
<evidence type="ECO:0000259" key="13">
    <source>
        <dbReference type="PROSITE" id="PS50110"/>
    </source>
</evidence>
<feature type="coiled-coil region" evidence="8">
    <location>
        <begin position="331"/>
        <end position="367"/>
    </location>
</feature>
<dbReference type="Pfam" id="PF00512">
    <property type="entry name" value="HisKA"/>
    <property type="match status" value="1"/>
</dbReference>
<organism evidence="14 15">
    <name type="scientific">Marinoscillum furvescens DSM 4134</name>
    <dbReference type="NCBI Taxonomy" id="1122208"/>
    <lineage>
        <taxon>Bacteria</taxon>
        <taxon>Pseudomonadati</taxon>
        <taxon>Bacteroidota</taxon>
        <taxon>Cytophagia</taxon>
        <taxon>Cytophagales</taxon>
        <taxon>Reichenbachiellaceae</taxon>
        <taxon>Marinoscillum</taxon>
    </lineage>
</organism>
<dbReference type="AlphaFoldDB" id="A0A3D9KXD1"/>
<dbReference type="Pfam" id="PF00072">
    <property type="entry name" value="Response_reg"/>
    <property type="match status" value="1"/>
</dbReference>
<dbReference type="Gene3D" id="1.25.40.10">
    <property type="entry name" value="Tetratricopeptide repeat domain"/>
    <property type="match status" value="1"/>
</dbReference>
<dbReference type="PRINTS" id="PR00344">
    <property type="entry name" value="BCTRLSENSOR"/>
</dbReference>
<keyword evidence="9" id="KW-0812">Transmembrane</keyword>
<dbReference type="FunFam" id="1.10.287.130:FF:000045">
    <property type="entry name" value="Two-component system sensor histidine kinase/response regulator"/>
    <property type="match status" value="1"/>
</dbReference>
<evidence type="ECO:0000256" key="10">
    <source>
        <dbReference type="SAM" id="SignalP"/>
    </source>
</evidence>
<keyword evidence="9" id="KW-0472">Membrane</keyword>
<reference evidence="14 15" key="1">
    <citation type="submission" date="2018-07" db="EMBL/GenBank/DDBJ databases">
        <title>Genomic Encyclopedia of Type Strains, Phase IV (KMG-IV): sequencing the most valuable type-strain genomes for metagenomic binning, comparative biology and taxonomic classification.</title>
        <authorList>
            <person name="Goeker M."/>
        </authorList>
    </citation>
    <scope>NUCLEOTIDE SEQUENCE [LARGE SCALE GENOMIC DNA]</scope>
    <source>
        <strain evidence="14 15">DSM 4134</strain>
    </source>
</reference>
<comment type="catalytic activity">
    <reaction evidence="1">
        <text>ATP + protein L-histidine = ADP + protein N-phospho-L-histidine.</text>
        <dbReference type="EC" id="2.7.13.3"/>
    </reaction>
</comment>
<feature type="domain" description="HTH araC/xylS-type" evidence="11">
    <location>
        <begin position="812"/>
        <end position="912"/>
    </location>
</feature>
<keyword evidence="4" id="KW-0808">Transferase</keyword>
<dbReference type="InterPro" id="IPR003594">
    <property type="entry name" value="HATPase_dom"/>
</dbReference>
<dbReference type="SMART" id="SM00387">
    <property type="entry name" value="HATPase_c"/>
    <property type="match status" value="1"/>
</dbReference>